<feature type="compositionally biased region" description="Low complexity" evidence="1">
    <location>
        <begin position="10"/>
        <end position="22"/>
    </location>
</feature>
<feature type="region of interest" description="Disordered" evidence="1">
    <location>
        <begin position="1"/>
        <end position="38"/>
    </location>
</feature>
<evidence type="ECO:0000313" key="2">
    <source>
        <dbReference type="EMBL" id="CAF33304.1"/>
    </source>
</evidence>
<accession>Q2MFF2</accession>
<protein>
    <submittedName>
        <fullName evidence="2">Putative integral membrane protein</fullName>
    </submittedName>
</protein>
<proteinExistence type="predicted"/>
<evidence type="ECO:0000256" key="1">
    <source>
        <dbReference type="SAM" id="MobiDB-lite"/>
    </source>
</evidence>
<dbReference type="AlphaFoldDB" id="Q2MFF2"/>
<name>Q2MFF2_STRFR</name>
<reference evidence="2" key="1">
    <citation type="submission" date="2004-02" db="EMBL/GenBank/DDBJ databases">
        <title>Analysis and comparison of biosynthetic gene clusters for the 2-deoxy-inosamine containing aminoglycoside antibiotics ribostamycin, neomycin, lividomycin, paromomycin and butirosin.</title>
        <authorList>
            <person name="Aboshanab K.M."/>
            <person name="Schmidt-Beissner H."/>
            <person name="Wehmeier U.F."/>
            <person name="Piepersberg W."/>
            <person name="Welzel K."/>
            <person name="Vente A."/>
        </authorList>
    </citation>
    <scope>NUCLEOTIDE SEQUENCE</scope>
    <source>
        <strain evidence="2">DSM 40063</strain>
    </source>
</reference>
<sequence length="180" mass="18481">MGRPGERARTACTAGRGAGTAAPRNQAPQPGTGPRTGEMPMRRAGLVAVATALTLGAAGQSWATTSTGDVAAGWGDRARLRVTWVDRTSFEGGSLAVTDRTCDGRSFYATLTLHTGSGAVRSLGERHHTGGCGTRTVHRDIAATDASGVRGITMALCRATAGAPGQCETRYLAANPYHGL</sequence>
<organism evidence="2">
    <name type="scientific">Streptomyces fradiae</name>
    <name type="common">Streptomyces roseoflavus</name>
    <dbReference type="NCBI Taxonomy" id="1906"/>
    <lineage>
        <taxon>Bacteria</taxon>
        <taxon>Bacillati</taxon>
        <taxon>Actinomycetota</taxon>
        <taxon>Actinomycetes</taxon>
        <taxon>Kitasatosporales</taxon>
        <taxon>Streptomycetaceae</taxon>
        <taxon>Streptomyces</taxon>
    </lineage>
</organism>
<dbReference type="EMBL" id="AJ629247">
    <property type="protein sequence ID" value="CAF33304.1"/>
    <property type="molecule type" value="Genomic_DNA"/>
</dbReference>